<proteinExistence type="predicted"/>
<reference evidence="2 3" key="1">
    <citation type="submission" date="2016-10" db="EMBL/GenBank/DDBJ databases">
        <authorList>
            <person name="de Groot N.N."/>
        </authorList>
    </citation>
    <scope>NUCLEOTIDE SEQUENCE [LARGE SCALE GENOMIC DNA]</scope>
    <source>
        <strain evidence="2 3">DSM 2179</strain>
    </source>
</reference>
<organism evidence="2 3">
    <name type="scientific">Propionispira arboris</name>
    <dbReference type="NCBI Taxonomy" id="84035"/>
    <lineage>
        <taxon>Bacteria</taxon>
        <taxon>Bacillati</taxon>
        <taxon>Bacillota</taxon>
        <taxon>Negativicutes</taxon>
        <taxon>Selenomonadales</taxon>
        <taxon>Selenomonadaceae</taxon>
        <taxon>Propionispira</taxon>
    </lineage>
</organism>
<dbReference type="Proteomes" id="UP000199662">
    <property type="component" value="Unassembled WGS sequence"/>
</dbReference>
<dbReference type="Gene3D" id="2.60.120.10">
    <property type="entry name" value="Jelly Rolls"/>
    <property type="match status" value="1"/>
</dbReference>
<dbReference type="Pfam" id="PF05523">
    <property type="entry name" value="FdtA"/>
    <property type="match status" value="1"/>
</dbReference>
<evidence type="ECO:0000313" key="2">
    <source>
        <dbReference type="EMBL" id="SEI84791.1"/>
    </source>
</evidence>
<gene>
    <name evidence="2" type="ORF">SAMN05660742_101220</name>
</gene>
<keyword evidence="3" id="KW-1185">Reference proteome</keyword>
<dbReference type="STRING" id="84035.SAMN05660742_101220"/>
<dbReference type="AlphaFoldDB" id="A0A1H6TXR2"/>
<sequence length="40" mass="5072">MYNLNLVKIFYFRTDFILLVLASEQYDSQEYTRNYEEYYD</sequence>
<evidence type="ECO:0000313" key="3">
    <source>
        <dbReference type="Proteomes" id="UP000199662"/>
    </source>
</evidence>
<dbReference type="RefSeq" id="WP_091828437.1">
    <property type="nucleotide sequence ID" value="NZ_FNZK01000001.1"/>
</dbReference>
<feature type="domain" description="Sugar 3,4-ketoisomerase QdtA cupin" evidence="1">
    <location>
        <begin position="9"/>
        <end position="39"/>
    </location>
</feature>
<dbReference type="EMBL" id="FNZK01000001">
    <property type="protein sequence ID" value="SEI84791.1"/>
    <property type="molecule type" value="Genomic_DNA"/>
</dbReference>
<accession>A0A1H6TXR2</accession>
<dbReference type="InterPro" id="IPR014710">
    <property type="entry name" value="RmlC-like_jellyroll"/>
</dbReference>
<name>A0A1H6TXR2_9FIRM</name>
<dbReference type="InterPro" id="IPR008894">
    <property type="entry name" value="QdtA_cupin_dom"/>
</dbReference>
<evidence type="ECO:0000259" key="1">
    <source>
        <dbReference type="Pfam" id="PF05523"/>
    </source>
</evidence>
<protein>
    <submittedName>
        <fullName evidence="2">WxcM-like, C-terminal</fullName>
    </submittedName>
</protein>